<evidence type="ECO:0000313" key="1">
    <source>
        <dbReference type="EMBL" id="KZO90007.1"/>
    </source>
</evidence>
<sequence length="100" mass="11344">MLTASDKLIFIEIWNLTKKHECNFAFVEALMKARSNLDRSDVNEIIQSIRRKVDEEKLGEPTAPTVMNPIFANNPKHGCTLAAINRRLYSISPAQFGQLL</sequence>
<accession>A0A167FZE0</accession>
<name>A0A167FZE0_CALVF</name>
<organism evidence="1 2">
    <name type="scientific">Calocera viscosa (strain TUFC12733)</name>
    <dbReference type="NCBI Taxonomy" id="1330018"/>
    <lineage>
        <taxon>Eukaryota</taxon>
        <taxon>Fungi</taxon>
        <taxon>Dikarya</taxon>
        <taxon>Basidiomycota</taxon>
        <taxon>Agaricomycotina</taxon>
        <taxon>Dacrymycetes</taxon>
        <taxon>Dacrymycetales</taxon>
        <taxon>Dacrymycetaceae</taxon>
        <taxon>Calocera</taxon>
    </lineage>
</organism>
<reference evidence="1 2" key="1">
    <citation type="journal article" date="2016" name="Mol. Biol. Evol.">
        <title>Comparative Genomics of Early-Diverging Mushroom-Forming Fungi Provides Insights into the Origins of Lignocellulose Decay Capabilities.</title>
        <authorList>
            <person name="Nagy L.G."/>
            <person name="Riley R."/>
            <person name="Tritt A."/>
            <person name="Adam C."/>
            <person name="Daum C."/>
            <person name="Floudas D."/>
            <person name="Sun H."/>
            <person name="Yadav J.S."/>
            <person name="Pangilinan J."/>
            <person name="Larsson K.H."/>
            <person name="Matsuura K."/>
            <person name="Barry K."/>
            <person name="Labutti K."/>
            <person name="Kuo R."/>
            <person name="Ohm R.A."/>
            <person name="Bhattacharya S.S."/>
            <person name="Shirouzu T."/>
            <person name="Yoshinaga Y."/>
            <person name="Martin F.M."/>
            <person name="Grigoriev I.V."/>
            <person name="Hibbett D.S."/>
        </authorList>
    </citation>
    <scope>NUCLEOTIDE SEQUENCE [LARGE SCALE GENOMIC DNA]</scope>
    <source>
        <strain evidence="1 2">TUFC12733</strain>
    </source>
</reference>
<dbReference type="Gene3D" id="1.10.357.70">
    <property type="entry name" value="Exocyst complex component Sec6, C-terminal domain"/>
    <property type="match status" value="1"/>
</dbReference>
<dbReference type="Proteomes" id="UP000076738">
    <property type="component" value="Unassembled WGS sequence"/>
</dbReference>
<proteinExistence type="predicted"/>
<dbReference type="OrthoDB" id="3249809at2759"/>
<protein>
    <submittedName>
        <fullName evidence="1">Uncharacterized protein</fullName>
    </submittedName>
</protein>
<dbReference type="InterPro" id="IPR042532">
    <property type="entry name" value="EXOC3/Sec6_C"/>
</dbReference>
<evidence type="ECO:0000313" key="2">
    <source>
        <dbReference type="Proteomes" id="UP000076738"/>
    </source>
</evidence>
<keyword evidence="2" id="KW-1185">Reference proteome</keyword>
<dbReference type="AlphaFoldDB" id="A0A167FZE0"/>
<gene>
    <name evidence="1" type="ORF">CALVIDRAFT_431147</name>
</gene>
<dbReference type="STRING" id="1330018.A0A167FZE0"/>
<dbReference type="EMBL" id="KV417355">
    <property type="protein sequence ID" value="KZO90007.1"/>
    <property type="molecule type" value="Genomic_DNA"/>
</dbReference>